<evidence type="ECO:0000313" key="2">
    <source>
        <dbReference type="Proteomes" id="UP000821845"/>
    </source>
</evidence>
<sequence length="201" mass="21510">MQSGTDAKRLSRFPIKTTVGRVKATGAARGGGHYNFAVLADTSGAFLGPACRRPPPRPGHRDADETTDTRATQFGRADTSRRNREERVLSTSAARASRKAEPTDAATQSYAAQKSSPWISSKRRRRVKLEARAAFFGGGGGLSSHRGDNPGDIQESWAPFVFSAPVPGTRKAEDFFLVPAVRHSSRYPINGSTASAAPPAK</sequence>
<accession>A0ACB7S245</accession>
<dbReference type="EMBL" id="CM023486">
    <property type="protein sequence ID" value="KAH6929011.1"/>
    <property type="molecule type" value="Genomic_DNA"/>
</dbReference>
<name>A0ACB7S245_HYAAI</name>
<dbReference type="Proteomes" id="UP000821845">
    <property type="component" value="Chromosome 6"/>
</dbReference>
<organism evidence="1 2">
    <name type="scientific">Hyalomma asiaticum</name>
    <name type="common">Tick</name>
    <dbReference type="NCBI Taxonomy" id="266040"/>
    <lineage>
        <taxon>Eukaryota</taxon>
        <taxon>Metazoa</taxon>
        <taxon>Ecdysozoa</taxon>
        <taxon>Arthropoda</taxon>
        <taxon>Chelicerata</taxon>
        <taxon>Arachnida</taxon>
        <taxon>Acari</taxon>
        <taxon>Parasitiformes</taxon>
        <taxon>Ixodida</taxon>
        <taxon>Ixodoidea</taxon>
        <taxon>Ixodidae</taxon>
        <taxon>Hyalomminae</taxon>
        <taxon>Hyalomma</taxon>
    </lineage>
</organism>
<comment type="caution">
    <text evidence="1">The sequence shown here is derived from an EMBL/GenBank/DDBJ whole genome shotgun (WGS) entry which is preliminary data.</text>
</comment>
<keyword evidence="2" id="KW-1185">Reference proteome</keyword>
<gene>
    <name evidence="1" type="ORF">HPB50_022388</name>
</gene>
<reference evidence="1" key="1">
    <citation type="submission" date="2020-05" db="EMBL/GenBank/DDBJ databases">
        <title>Large-scale comparative analyses of tick genomes elucidate their genetic diversity and vector capacities.</title>
        <authorList>
            <person name="Jia N."/>
            <person name="Wang J."/>
            <person name="Shi W."/>
            <person name="Du L."/>
            <person name="Sun Y."/>
            <person name="Zhan W."/>
            <person name="Jiang J."/>
            <person name="Wang Q."/>
            <person name="Zhang B."/>
            <person name="Ji P."/>
            <person name="Sakyi L.B."/>
            <person name="Cui X."/>
            <person name="Yuan T."/>
            <person name="Jiang B."/>
            <person name="Yang W."/>
            <person name="Lam T.T.-Y."/>
            <person name="Chang Q."/>
            <person name="Ding S."/>
            <person name="Wang X."/>
            <person name="Zhu J."/>
            <person name="Ruan X."/>
            <person name="Zhao L."/>
            <person name="Wei J."/>
            <person name="Que T."/>
            <person name="Du C."/>
            <person name="Cheng J."/>
            <person name="Dai P."/>
            <person name="Han X."/>
            <person name="Huang E."/>
            <person name="Gao Y."/>
            <person name="Liu J."/>
            <person name="Shao H."/>
            <person name="Ye R."/>
            <person name="Li L."/>
            <person name="Wei W."/>
            <person name="Wang X."/>
            <person name="Wang C."/>
            <person name="Yang T."/>
            <person name="Huo Q."/>
            <person name="Li W."/>
            <person name="Guo W."/>
            <person name="Chen H."/>
            <person name="Zhou L."/>
            <person name="Ni X."/>
            <person name="Tian J."/>
            <person name="Zhou Y."/>
            <person name="Sheng Y."/>
            <person name="Liu T."/>
            <person name="Pan Y."/>
            <person name="Xia L."/>
            <person name="Li J."/>
            <person name="Zhao F."/>
            <person name="Cao W."/>
        </authorList>
    </citation>
    <scope>NUCLEOTIDE SEQUENCE</scope>
    <source>
        <strain evidence="1">Hyas-2018</strain>
    </source>
</reference>
<protein>
    <submittedName>
        <fullName evidence="1">Uncharacterized protein</fullName>
    </submittedName>
</protein>
<proteinExistence type="predicted"/>
<evidence type="ECO:0000313" key="1">
    <source>
        <dbReference type="EMBL" id="KAH6929011.1"/>
    </source>
</evidence>